<gene>
    <name evidence="2" type="ORF">NEILACOT_04241</name>
</gene>
<evidence type="ECO:0000256" key="1">
    <source>
        <dbReference type="SAM" id="MobiDB-lite"/>
    </source>
</evidence>
<evidence type="ECO:0000313" key="2">
    <source>
        <dbReference type="EMBL" id="EEZ75687.1"/>
    </source>
</evidence>
<dbReference type="EMBL" id="ACEQ02000013">
    <property type="protein sequence ID" value="EEZ75687.1"/>
    <property type="molecule type" value="Genomic_DNA"/>
</dbReference>
<name>D0W9M9_NEILA</name>
<feature type="region of interest" description="Disordered" evidence="1">
    <location>
        <begin position="1"/>
        <end position="32"/>
    </location>
</feature>
<reference evidence="2 3" key="1">
    <citation type="submission" date="2009-10" db="EMBL/GenBank/DDBJ databases">
        <authorList>
            <person name="Weinstock G."/>
            <person name="Sodergren E."/>
            <person name="Clifton S."/>
            <person name="Fulton L."/>
            <person name="Fulton B."/>
            <person name="Courtney L."/>
            <person name="Fronick C."/>
            <person name="Harrison M."/>
            <person name="Strong C."/>
            <person name="Farmer C."/>
            <person name="Delahaunty K."/>
            <person name="Markovic C."/>
            <person name="Hall O."/>
            <person name="Minx P."/>
            <person name="Tomlinson C."/>
            <person name="Mitreva M."/>
            <person name="Nelson J."/>
            <person name="Hou S."/>
            <person name="Wollam A."/>
            <person name="Pepin K.H."/>
            <person name="Johnson M."/>
            <person name="Bhonagiri V."/>
            <person name="Nash W.E."/>
            <person name="Warren W."/>
            <person name="Chinwalla A."/>
            <person name="Mardis E.R."/>
            <person name="Wilson R.K."/>
        </authorList>
    </citation>
    <scope>NUCLEOTIDE SEQUENCE [LARGE SCALE GENOMIC DNA]</scope>
    <source>
        <strain evidence="2 3">ATCC 23970</strain>
    </source>
</reference>
<organism evidence="2 3">
    <name type="scientific">Neisseria lactamica ATCC 23970</name>
    <dbReference type="NCBI Taxonomy" id="546265"/>
    <lineage>
        <taxon>Bacteria</taxon>
        <taxon>Pseudomonadati</taxon>
        <taxon>Pseudomonadota</taxon>
        <taxon>Betaproteobacteria</taxon>
        <taxon>Neisseriales</taxon>
        <taxon>Neisseriaceae</taxon>
        <taxon>Neisseria</taxon>
    </lineage>
</organism>
<dbReference type="Proteomes" id="UP000003843">
    <property type="component" value="Unassembled WGS sequence"/>
</dbReference>
<sequence>MAEITKSRDDGASARPSFPRRRESGPLDSGNIQRLSESLVMVGWASAHRFRRHQMPCRASDGIRGLVG</sequence>
<evidence type="ECO:0000313" key="3">
    <source>
        <dbReference type="Proteomes" id="UP000003843"/>
    </source>
</evidence>
<proteinExistence type="predicted"/>
<feature type="compositionally biased region" description="Basic and acidic residues" evidence="1">
    <location>
        <begin position="1"/>
        <end position="12"/>
    </location>
</feature>
<accession>D0W9M9</accession>
<protein>
    <submittedName>
        <fullName evidence="2">Uncharacterized protein</fullName>
    </submittedName>
</protein>
<comment type="caution">
    <text evidence="2">The sequence shown here is derived from an EMBL/GenBank/DDBJ whole genome shotgun (WGS) entry which is preliminary data.</text>
</comment>
<dbReference type="AlphaFoldDB" id="D0W9M9"/>